<dbReference type="EMBL" id="CP001135">
    <property type="protein sequence ID" value="ACY83377.1"/>
    <property type="molecule type" value="Genomic_DNA"/>
</dbReference>
<protein>
    <submittedName>
        <fullName evidence="1">Uncharacterized protein</fullName>
    </submittedName>
</protein>
<dbReference type="AlphaFoldDB" id="A0AAU8P868"/>
<dbReference type="Proteomes" id="UP000002634">
    <property type="component" value="Chromosome"/>
</dbReference>
<proteinExistence type="predicted"/>
<organism evidence="1 2">
    <name type="scientific">Edwardsiella piscicida</name>
    <dbReference type="NCBI Taxonomy" id="1263550"/>
    <lineage>
        <taxon>Bacteria</taxon>
        <taxon>Pseudomonadati</taxon>
        <taxon>Pseudomonadota</taxon>
        <taxon>Gammaproteobacteria</taxon>
        <taxon>Enterobacterales</taxon>
        <taxon>Hafniaceae</taxon>
        <taxon>Edwardsiella</taxon>
    </lineage>
</organism>
<accession>A0AAU8P868</accession>
<name>A0AAU8P868_EDWPI</name>
<dbReference type="KEGG" id="etr:ETAE_0530"/>
<sequence length="53" mass="6304">MRNDCANTRENEHLRIVDERNYQEKVCVNGANRFDAQRHQHTNKLVMDVSSFI</sequence>
<evidence type="ECO:0000313" key="2">
    <source>
        <dbReference type="Proteomes" id="UP000002634"/>
    </source>
</evidence>
<evidence type="ECO:0000313" key="1">
    <source>
        <dbReference type="EMBL" id="ACY83377.1"/>
    </source>
</evidence>
<gene>
    <name evidence="1" type="ordered locus">ETAE_0530</name>
</gene>
<keyword evidence="2" id="KW-1185">Reference proteome</keyword>
<reference evidence="1 2" key="1">
    <citation type="journal article" date="2009" name="PLoS ONE">
        <title>Genome sequence of the versatile fish pathogen Edwardsiella tarda provides insights into its adaptation to broad host ranges and intracellular niches.</title>
        <authorList>
            <person name="Wang Q."/>
            <person name="Yang M."/>
            <person name="Xiao J."/>
            <person name="Wu H."/>
            <person name="Wang X."/>
            <person name="Lv Y."/>
            <person name="Xu L."/>
            <person name="Zheng H."/>
            <person name="Wang S."/>
            <person name="Zhao G."/>
            <person name="Liu Q."/>
            <person name="Zhang Y."/>
        </authorList>
    </citation>
    <scope>NUCLEOTIDE SEQUENCE [LARGE SCALE GENOMIC DNA]</scope>
    <source>
        <strain evidence="2">EIB202 / CCTCC M208068</strain>
    </source>
</reference>